<name>A0A2C9UQY6_MANES</name>
<dbReference type="PANTHER" id="PTHR35322:SF2">
    <property type="entry name" value="PROTEIN CPR-5"/>
    <property type="match status" value="1"/>
</dbReference>
<dbReference type="PANTHER" id="PTHR35322">
    <property type="entry name" value="PROTEIN CPR-5"/>
    <property type="match status" value="1"/>
</dbReference>
<evidence type="ECO:0000313" key="4">
    <source>
        <dbReference type="Proteomes" id="UP000091857"/>
    </source>
</evidence>
<reference evidence="4" key="1">
    <citation type="journal article" date="2016" name="Nat. Biotechnol.">
        <title>Sequencing wild and cultivated cassava and related species reveals extensive interspecific hybridization and genetic diversity.</title>
        <authorList>
            <person name="Bredeson J.V."/>
            <person name="Lyons J.B."/>
            <person name="Prochnik S.E."/>
            <person name="Wu G.A."/>
            <person name="Ha C.M."/>
            <person name="Edsinger-Gonzales E."/>
            <person name="Grimwood J."/>
            <person name="Schmutz J."/>
            <person name="Rabbi I.Y."/>
            <person name="Egesi C."/>
            <person name="Nauluvula P."/>
            <person name="Lebot V."/>
            <person name="Ndunguru J."/>
            <person name="Mkamilo G."/>
            <person name="Bart R.S."/>
            <person name="Setter T.L."/>
            <person name="Gleadow R.M."/>
            <person name="Kulakow P."/>
            <person name="Ferguson M.E."/>
            <person name="Rounsley S."/>
            <person name="Rokhsar D.S."/>
        </authorList>
    </citation>
    <scope>NUCLEOTIDE SEQUENCE [LARGE SCALE GENOMIC DNA]</scope>
    <source>
        <strain evidence="4">cv. AM560-2</strain>
    </source>
</reference>
<feature type="region of interest" description="Disordered" evidence="1">
    <location>
        <begin position="1"/>
        <end position="73"/>
    </location>
</feature>
<feature type="transmembrane region" description="Helical" evidence="2">
    <location>
        <begin position="496"/>
        <end position="518"/>
    </location>
</feature>
<feature type="transmembrane region" description="Helical" evidence="2">
    <location>
        <begin position="467"/>
        <end position="484"/>
    </location>
</feature>
<dbReference type="Proteomes" id="UP000091857">
    <property type="component" value="Chromosome 13"/>
</dbReference>
<keyword evidence="2" id="KW-0812">Transmembrane</keyword>
<sequence length="586" mass="65588">MESPSSSTPPPPESYATGDSIPAVDSDPPFPELFDNGNLNMTHYKENDEKKKKKKKKQQQQKKKQQQKKNKNACEGVILASSSSSSSPFPSMQRSIRLSYKRRNPKLVIAPIRRVGRLEDSNLEAVVLPLGMSFAAVVAQVLERKDVACEKMSVDHLSKICASAVREALANVFGDKFDIFARNFERSFGSTLRTLRLINEASNNKDAYNLSHLNIENWDSDLDLNNRVGCTSNSGYHSENEVPSVSVQNQMHVAEEVEESVPCLNQELNLNAQLIQRVCVPSSLGSVIINQSIIKKSVMEQARSNDLKTMEIGLTMKKLKLKEAQLALSFDSNHLERSKLAMGMSKASFKAEKFKNQVEDTKHAELLRNCLDCLVAGLFIMSISLLYGAYAFSYQRITDATASCNPSVEESKSWWLPRPVSSLNSGLHTLQCHVQVWSRMLFGMLIILAVAYLLIQRSATSHQTMPVTFILLLLGAVCGYAGKFCVDTLGGSGLHWLLYWETMCFLHFFSNVFTPLLFRILHGPVTVSQGIKSNAMCPYWFRQILFYAVMLLFLPLCCGLLPFASPGEWKDHFCILATDFVLNAHD</sequence>
<dbReference type="Gramene" id="Manes.13G077600.1.v8.1">
    <property type="protein sequence ID" value="Manes.13G077600.1.v8.1.CDS"/>
    <property type="gene ID" value="Manes.13G077600.v8.1"/>
</dbReference>
<dbReference type="InterPro" id="IPR044708">
    <property type="entry name" value="CPR5"/>
</dbReference>
<evidence type="ECO:0000313" key="3">
    <source>
        <dbReference type="EMBL" id="OAY33213.1"/>
    </source>
</evidence>
<evidence type="ECO:0008006" key="5">
    <source>
        <dbReference type="Google" id="ProtNLM"/>
    </source>
</evidence>
<gene>
    <name evidence="3" type="ORF">MANES_13G077600v8</name>
</gene>
<organism evidence="3 4">
    <name type="scientific">Manihot esculenta</name>
    <name type="common">Cassava</name>
    <name type="synonym">Jatropha manihot</name>
    <dbReference type="NCBI Taxonomy" id="3983"/>
    <lineage>
        <taxon>Eukaryota</taxon>
        <taxon>Viridiplantae</taxon>
        <taxon>Streptophyta</taxon>
        <taxon>Embryophyta</taxon>
        <taxon>Tracheophyta</taxon>
        <taxon>Spermatophyta</taxon>
        <taxon>Magnoliopsida</taxon>
        <taxon>eudicotyledons</taxon>
        <taxon>Gunneridae</taxon>
        <taxon>Pentapetalae</taxon>
        <taxon>rosids</taxon>
        <taxon>fabids</taxon>
        <taxon>Malpighiales</taxon>
        <taxon>Euphorbiaceae</taxon>
        <taxon>Crotonoideae</taxon>
        <taxon>Manihoteae</taxon>
        <taxon>Manihot</taxon>
    </lineage>
</organism>
<evidence type="ECO:0000256" key="1">
    <source>
        <dbReference type="SAM" id="MobiDB-lite"/>
    </source>
</evidence>
<dbReference type="OMA" id="YWEVLCS"/>
<accession>A0A2C9UQY6</accession>
<dbReference type="GO" id="GO:0010150">
    <property type="term" value="P:leaf senescence"/>
    <property type="evidence" value="ECO:0007669"/>
    <property type="project" value="InterPro"/>
</dbReference>
<evidence type="ECO:0000256" key="2">
    <source>
        <dbReference type="SAM" id="Phobius"/>
    </source>
</evidence>
<dbReference type="GO" id="GO:0010090">
    <property type="term" value="P:trichome morphogenesis"/>
    <property type="evidence" value="ECO:0007669"/>
    <property type="project" value="InterPro"/>
</dbReference>
<keyword evidence="2" id="KW-1133">Transmembrane helix</keyword>
<dbReference type="OrthoDB" id="2017423at2759"/>
<dbReference type="STRING" id="3983.A0A2C9UQY6"/>
<keyword evidence="2" id="KW-0472">Membrane</keyword>
<dbReference type="GO" id="GO:0006952">
    <property type="term" value="P:defense response"/>
    <property type="evidence" value="ECO:0007669"/>
    <property type="project" value="InterPro"/>
</dbReference>
<dbReference type="AlphaFoldDB" id="A0A2C9UQY6"/>
<proteinExistence type="predicted"/>
<feature type="compositionally biased region" description="Basic residues" evidence="1">
    <location>
        <begin position="51"/>
        <end position="71"/>
    </location>
</feature>
<feature type="transmembrane region" description="Helical" evidence="2">
    <location>
        <begin position="436"/>
        <end position="455"/>
    </location>
</feature>
<feature type="transmembrane region" description="Helical" evidence="2">
    <location>
        <begin position="539"/>
        <end position="563"/>
    </location>
</feature>
<protein>
    <recommendedName>
        <fullName evidence="5">Protein CPR-5</fullName>
    </recommendedName>
</protein>
<comment type="caution">
    <text evidence="3">The sequence shown here is derived from an EMBL/GenBank/DDBJ whole genome shotgun (WGS) entry which is preliminary data.</text>
</comment>
<keyword evidence="4" id="KW-1185">Reference proteome</keyword>
<dbReference type="EMBL" id="CM004399">
    <property type="protein sequence ID" value="OAY33213.1"/>
    <property type="molecule type" value="Genomic_DNA"/>
</dbReference>